<dbReference type="Pfam" id="PF06305">
    <property type="entry name" value="LapA_dom"/>
    <property type="match status" value="1"/>
</dbReference>
<accession>A0ABR8D6V7</accession>
<evidence type="ECO:0000256" key="4">
    <source>
        <dbReference type="ARBA" id="ARBA00023136"/>
    </source>
</evidence>
<keyword evidence="3 5" id="KW-1133">Transmembrane helix</keyword>
<dbReference type="Proteomes" id="UP000661112">
    <property type="component" value="Unassembled WGS sequence"/>
</dbReference>
<reference evidence="7 8" key="1">
    <citation type="journal article" date="2020" name="ISME J.">
        <title>Comparative genomics reveals insights into cyanobacterial evolution and habitat adaptation.</title>
        <authorList>
            <person name="Chen M.Y."/>
            <person name="Teng W.K."/>
            <person name="Zhao L."/>
            <person name="Hu C.X."/>
            <person name="Zhou Y.K."/>
            <person name="Han B.P."/>
            <person name="Song L.R."/>
            <person name="Shu W.S."/>
        </authorList>
    </citation>
    <scope>NUCLEOTIDE SEQUENCE [LARGE SCALE GENOMIC DNA]</scope>
    <source>
        <strain evidence="7 8">FACHB-119</strain>
    </source>
</reference>
<keyword evidence="8" id="KW-1185">Reference proteome</keyword>
<feature type="transmembrane region" description="Helical" evidence="5">
    <location>
        <begin position="45"/>
        <end position="67"/>
    </location>
</feature>
<sequence length="91" mass="9722">MKTFAPLITSVIVAVWVAAIAIISVQNATPVSLKFLTFQSVQIPVGLVLAFSAGIGLIAMAVLQPLWGVAGSRGRSRLEDDAEFFVDDEEF</sequence>
<evidence type="ECO:0000256" key="2">
    <source>
        <dbReference type="ARBA" id="ARBA00022692"/>
    </source>
</evidence>
<proteinExistence type="predicted"/>
<dbReference type="RefSeq" id="WP_190475617.1">
    <property type="nucleotide sequence ID" value="NZ_JACJSG010000029.1"/>
</dbReference>
<feature type="transmembrane region" description="Helical" evidence="5">
    <location>
        <begin position="7"/>
        <end position="25"/>
    </location>
</feature>
<keyword evidence="1" id="KW-1003">Cell membrane</keyword>
<gene>
    <name evidence="7" type="ORF">H6G83_20265</name>
</gene>
<evidence type="ECO:0000256" key="3">
    <source>
        <dbReference type="ARBA" id="ARBA00022989"/>
    </source>
</evidence>
<dbReference type="EMBL" id="JACJSG010000029">
    <property type="protein sequence ID" value="MBD2502908.1"/>
    <property type="molecule type" value="Genomic_DNA"/>
</dbReference>
<organism evidence="7 8">
    <name type="scientific">Anabaena azotica FACHB-119</name>
    <dbReference type="NCBI Taxonomy" id="947527"/>
    <lineage>
        <taxon>Bacteria</taxon>
        <taxon>Bacillati</taxon>
        <taxon>Cyanobacteriota</taxon>
        <taxon>Cyanophyceae</taxon>
        <taxon>Nostocales</taxon>
        <taxon>Nostocaceae</taxon>
        <taxon>Anabaena</taxon>
        <taxon>Anabaena azotica</taxon>
    </lineage>
</organism>
<comment type="caution">
    <text evidence="7">The sequence shown here is derived from an EMBL/GenBank/DDBJ whole genome shotgun (WGS) entry which is preliminary data.</text>
</comment>
<keyword evidence="2 5" id="KW-0812">Transmembrane</keyword>
<evidence type="ECO:0000259" key="6">
    <source>
        <dbReference type="Pfam" id="PF06305"/>
    </source>
</evidence>
<feature type="domain" description="Lipopolysaccharide assembly protein A" evidence="6">
    <location>
        <begin position="26"/>
        <end position="62"/>
    </location>
</feature>
<evidence type="ECO:0000256" key="5">
    <source>
        <dbReference type="SAM" id="Phobius"/>
    </source>
</evidence>
<name>A0ABR8D6V7_9NOST</name>
<keyword evidence="4 5" id="KW-0472">Membrane</keyword>
<protein>
    <submittedName>
        <fullName evidence="7">LapA family protein</fullName>
    </submittedName>
</protein>
<evidence type="ECO:0000313" key="7">
    <source>
        <dbReference type="EMBL" id="MBD2502908.1"/>
    </source>
</evidence>
<dbReference type="InterPro" id="IPR010445">
    <property type="entry name" value="LapA_dom"/>
</dbReference>
<evidence type="ECO:0000313" key="8">
    <source>
        <dbReference type="Proteomes" id="UP000661112"/>
    </source>
</evidence>
<evidence type="ECO:0000256" key="1">
    <source>
        <dbReference type="ARBA" id="ARBA00022475"/>
    </source>
</evidence>